<dbReference type="InterPro" id="IPR000602">
    <property type="entry name" value="Glyco_hydro_38_N"/>
</dbReference>
<dbReference type="SUPFAM" id="SSF88688">
    <property type="entry name" value="Families 57/38 glycoside transferase middle domain"/>
    <property type="match status" value="1"/>
</dbReference>
<keyword evidence="1 4" id="KW-0378">Hydrolase</keyword>
<dbReference type="Proteomes" id="UP000054477">
    <property type="component" value="Unassembled WGS sequence"/>
</dbReference>
<dbReference type="GO" id="GO:0000329">
    <property type="term" value="C:fungal-type vacuole membrane"/>
    <property type="evidence" value="ECO:0007669"/>
    <property type="project" value="TreeGrafter"/>
</dbReference>
<dbReference type="InterPro" id="IPR011330">
    <property type="entry name" value="Glyco_hydro/deAcase_b/a-brl"/>
</dbReference>
<dbReference type="Gene3D" id="1.20.1270.50">
    <property type="entry name" value="Glycoside hydrolase family 38, central domain"/>
    <property type="match status" value="1"/>
</dbReference>
<evidence type="ECO:0000313" key="4">
    <source>
        <dbReference type="EMBL" id="KIK00212.1"/>
    </source>
</evidence>
<dbReference type="InterPro" id="IPR027291">
    <property type="entry name" value="Glyco_hydro_38_N_sf"/>
</dbReference>
<dbReference type="PANTHER" id="PTHR46017:SF1">
    <property type="entry name" value="ALPHA-MANNOSIDASE 2C1"/>
    <property type="match status" value="1"/>
</dbReference>
<dbReference type="STRING" id="1095629.A0A0C9XR77"/>
<gene>
    <name evidence="4" type="ORF">K443DRAFT_666238</name>
</gene>
<dbReference type="EMBL" id="KN838630">
    <property type="protein sequence ID" value="KIK00212.1"/>
    <property type="molecule type" value="Genomic_DNA"/>
</dbReference>
<reference evidence="5" key="2">
    <citation type="submission" date="2015-01" db="EMBL/GenBank/DDBJ databases">
        <title>Evolutionary Origins and Diversification of the Mycorrhizal Mutualists.</title>
        <authorList>
            <consortium name="DOE Joint Genome Institute"/>
            <consortium name="Mycorrhizal Genomics Consortium"/>
            <person name="Kohler A."/>
            <person name="Kuo A."/>
            <person name="Nagy L.G."/>
            <person name="Floudas D."/>
            <person name="Copeland A."/>
            <person name="Barry K.W."/>
            <person name="Cichocki N."/>
            <person name="Veneault-Fourrey C."/>
            <person name="LaButti K."/>
            <person name="Lindquist E.A."/>
            <person name="Lipzen A."/>
            <person name="Lundell T."/>
            <person name="Morin E."/>
            <person name="Murat C."/>
            <person name="Riley R."/>
            <person name="Ohm R."/>
            <person name="Sun H."/>
            <person name="Tunlid A."/>
            <person name="Henrissat B."/>
            <person name="Grigoriev I.V."/>
            <person name="Hibbett D.S."/>
            <person name="Martin F."/>
        </authorList>
    </citation>
    <scope>NUCLEOTIDE SEQUENCE [LARGE SCALE GENOMIC DNA]</scope>
    <source>
        <strain evidence="5">LaAM-08-1</strain>
    </source>
</reference>
<dbReference type="PANTHER" id="PTHR46017">
    <property type="entry name" value="ALPHA-MANNOSIDASE 2C1"/>
    <property type="match status" value="1"/>
</dbReference>
<evidence type="ECO:0000259" key="3">
    <source>
        <dbReference type="SMART" id="SM00872"/>
    </source>
</evidence>
<name>A0A0C9XR77_9AGAR</name>
<protein>
    <submittedName>
        <fullName evidence="4">Glycoside hydrolase family 38 protein</fullName>
    </submittedName>
</protein>
<dbReference type="Pfam" id="PF01074">
    <property type="entry name" value="Glyco_hydro_38N"/>
    <property type="match status" value="1"/>
</dbReference>
<dbReference type="GO" id="GO:0006013">
    <property type="term" value="P:mannose metabolic process"/>
    <property type="evidence" value="ECO:0007669"/>
    <property type="project" value="InterPro"/>
</dbReference>
<dbReference type="AlphaFoldDB" id="A0A0C9XR77"/>
<proteinExistence type="predicted"/>
<accession>A0A0C9XR77</accession>
<feature type="domain" description="Glycoside hydrolase family 38 central" evidence="3">
    <location>
        <begin position="391"/>
        <end position="461"/>
    </location>
</feature>
<evidence type="ECO:0000313" key="5">
    <source>
        <dbReference type="Proteomes" id="UP000054477"/>
    </source>
</evidence>
<dbReference type="SMART" id="SM00872">
    <property type="entry name" value="Alpha-mann_mid"/>
    <property type="match status" value="1"/>
</dbReference>
<dbReference type="OrthoDB" id="10261055at2759"/>
<dbReference type="Gene3D" id="3.20.110.10">
    <property type="entry name" value="Glycoside hydrolase 38, N terminal domain"/>
    <property type="match status" value="1"/>
</dbReference>
<evidence type="ECO:0000256" key="2">
    <source>
        <dbReference type="ARBA" id="ARBA00023295"/>
    </source>
</evidence>
<dbReference type="InterPro" id="IPR015341">
    <property type="entry name" value="Glyco_hydro_38_cen"/>
</dbReference>
<dbReference type="GO" id="GO:0009313">
    <property type="term" value="P:oligosaccharide catabolic process"/>
    <property type="evidence" value="ECO:0007669"/>
    <property type="project" value="TreeGrafter"/>
</dbReference>
<dbReference type="Pfam" id="PF22907">
    <property type="entry name" value="Ams1-like_1st"/>
    <property type="match status" value="1"/>
</dbReference>
<dbReference type="SUPFAM" id="SSF88713">
    <property type="entry name" value="Glycoside hydrolase/deacetylase"/>
    <property type="match status" value="1"/>
</dbReference>
<dbReference type="GO" id="GO:0004559">
    <property type="term" value="F:alpha-mannosidase activity"/>
    <property type="evidence" value="ECO:0007669"/>
    <property type="project" value="InterPro"/>
</dbReference>
<dbReference type="HOGENOM" id="CLU_370077_0_0_1"/>
<dbReference type="InterPro" id="IPR028995">
    <property type="entry name" value="Glyco_hydro_57/38_cen_sf"/>
</dbReference>
<keyword evidence="2" id="KW-0326">Glycosidase</keyword>
<keyword evidence="5" id="KW-1185">Reference proteome</keyword>
<reference evidence="4 5" key="1">
    <citation type="submission" date="2014-04" db="EMBL/GenBank/DDBJ databases">
        <authorList>
            <consortium name="DOE Joint Genome Institute"/>
            <person name="Kuo A."/>
            <person name="Kohler A."/>
            <person name="Nagy L.G."/>
            <person name="Floudas D."/>
            <person name="Copeland A."/>
            <person name="Barry K.W."/>
            <person name="Cichocki N."/>
            <person name="Veneault-Fourrey C."/>
            <person name="LaButti K."/>
            <person name="Lindquist E.A."/>
            <person name="Lipzen A."/>
            <person name="Lundell T."/>
            <person name="Morin E."/>
            <person name="Murat C."/>
            <person name="Sun H."/>
            <person name="Tunlid A."/>
            <person name="Henrissat B."/>
            <person name="Grigoriev I.V."/>
            <person name="Hibbett D.S."/>
            <person name="Martin F."/>
            <person name="Nordberg H.P."/>
            <person name="Cantor M.N."/>
            <person name="Hua S.X."/>
        </authorList>
    </citation>
    <scope>NUCLEOTIDE SEQUENCE [LARGE SCALE GENOMIC DNA]</scope>
    <source>
        <strain evidence="4 5">LaAM-08-1</strain>
    </source>
</reference>
<organism evidence="4 5">
    <name type="scientific">Laccaria amethystina LaAM-08-1</name>
    <dbReference type="NCBI Taxonomy" id="1095629"/>
    <lineage>
        <taxon>Eukaryota</taxon>
        <taxon>Fungi</taxon>
        <taxon>Dikarya</taxon>
        <taxon>Basidiomycota</taxon>
        <taxon>Agaricomycotina</taxon>
        <taxon>Agaricomycetes</taxon>
        <taxon>Agaricomycetidae</taxon>
        <taxon>Agaricales</taxon>
        <taxon>Agaricineae</taxon>
        <taxon>Hydnangiaceae</taxon>
        <taxon>Laccaria</taxon>
    </lineage>
</organism>
<evidence type="ECO:0000256" key="1">
    <source>
        <dbReference type="ARBA" id="ARBA00022801"/>
    </source>
</evidence>
<dbReference type="InterPro" id="IPR054723">
    <property type="entry name" value="Ams1-like_N"/>
</dbReference>
<sequence>MASAIGAVEDLVVEYGEVECETETDGKDLIYGLTTNIGISLVVKERSIIDKVEARLGQKWIKSLTKDRLSTFHGGHYSDVNLSSKSTHRLFDRVTLLGPHGVTFPSRVRPRMRGNDIQHRRNSFTRYHWWMWRRPKVEYIIPLEEREKGVHEFVIESSCNGMISVPWNGDTIAPPDMNRCFTLDSADLVVPNQACQTLRELIDTVPGNTSLEKHVNWLMAEEVFGEGWEAKGAEIYNEGPKKPNIWGIGHCHIDTAWLWPYRVTQQKVARSWSTQVDLMERYPEHRFTCSSAQQYKWLEQLYPPLFARLKKEVLQGKFHPIDGLKTDVVLCHMTPVDTYTAQATVGDVNKGLTNHKNLESSIQLRRIRAVTNTHLELPPVSIGRSVDEFFEDVERPVKRGGSCPISATTLASLYKYHKNDYVYLKQAIDDSWENVLLNQFHDVLPGSSMGMVYYEDAEKLYAKVKKDGEALLKEAFSILFPHSVSLTPSSRTKSLGGKIVAFNTTFLPRSGVGECYHTVKHLLTFVDQGPAQQSFVDQSFVHQPPVEQAFNNQSLVAQQTVEQPNQYQHHSEQVYYQPNPNMGYDADMEDMYEAGLLAAAIGLLLASVTQNLSDGLRAVVMSSARPLLYSWHHHSLLLDPRMECSESQTFIPWAFSRLPSLPSFGSHGGYAIPKVQSAFEQQQRAAFGQQQAAYEHQQVAQQHAVYEQQQQAAYEQQQRHVLEAQAQAAMAYQAQTGLFLHKSRRLLFIRRS</sequence>
<dbReference type="Pfam" id="PF09261">
    <property type="entry name" value="Alpha-mann_mid"/>
    <property type="match status" value="1"/>
</dbReference>
<dbReference type="InterPro" id="IPR037094">
    <property type="entry name" value="Glyco_hydro_38_cen_sf"/>
</dbReference>